<dbReference type="Gene3D" id="3.55.50.30">
    <property type="match status" value="1"/>
</dbReference>
<accession>A0ABS3M592</accession>
<evidence type="ECO:0000256" key="2">
    <source>
        <dbReference type="SAM" id="Phobius"/>
    </source>
</evidence>
<evidence type="ECO:0000259" key="3">
    <source>
        <dbReference type="Pfam" id="PF16344"/>
    </source>
</evidence>
<name>A0ABS3M592_9BACT</name>
<protein>
    <submittedName>
        <fullName evidence="4">DUF4974 domain-containing protein</fullName>
    </submittedName>
</protein>
<feature type="compositionally biased region" description="Polar residues" evidence="1">
    <location>
        <begin position="109"/>
        <end position="118"/>
    </location>
</feature>
<dbReference type="RefSeq" id="WP_146156995.1">
    <property type="nucleotide sequence ID" value="NZ_JAERMS010000012.1"/>
</dbReference>
<evidence type="ECO:0000313" key="4">
    <source>
        <dbReference type="EMBL" id="MBO1363275.1"/>
    </source>
</evidence>
<dbReference type="InterPro" id="IPR032508">
    <property type="entry name" value="FecR_C"/>
</dbReference>
<organism evidence="4 5">
    <name type="scientific">Prevotella illustrans</name>
    <dbReference type="NCBI Taxonomy" id="2800387"/>
    <lineage>
        <taxon>Bacteria</taxon>
        <taxon>Pseudomonadati</taxon>
        <taxon>Bacteroidota</taxon>
        <taxon>Bacteroidia</taxon>
        <taxon>Bacteroidales</taxon>
        <taxon>Prevotellaceae</taxon>
        <taxon>Prevotella</taxon>
    </lineage>
</organism>
<dbReference type="Pfam" id="PF16344">
    <property type="entry name" value="FecR_C"/>
    <property type="match status" value="1"/>
</dbReference>
<reference evidence="4 5" key="1">
    <citation type="submission" date="2021-01" db="EMBL/GenBank/DDBJ databases">
        <title>Prevotella A2931 sp. nov.</title>
        <authorList>
            <person name="Buhl M."/>
            <person name="Oberhettinger P."/>
        </authorList>
    </citation>
    <scope>NUCLEOTIDE SEQUENCE [LARGE SCALE GENOMIC DNA]</scope>
    <source>
        <strain evidence="4 5">A2931</strain>
    </source>
</reference>
<keyword evidence="5" id="KW-1185">Reference proteome</keyword>
<feature type="transmembrane region" description="Helical" evidence="2">
    <location>
        <begin position="79"/>
        <end position="101"/>
    </location>
</feature>
<sequence length="208" mass="24318">MEKIEQLIQMMEQPEKYSEAQWSDILRDEECRAYYQLMSKTDSALEHKDVTDETIEREWRKFEHEHYGLSHGLRRRKMAAAFIGFALISGIAFAAIKGGWFSSRHDTPQRSVVQSKTPSPGPTREKADTLTRKTAPTIKIYDNATLRSILEDMARYYRIEVNFKNAKAADLRLFYQWDRNCGIETVAEQLNNFEQLHIILVNRQLVVE</sequence>
<dbReference type="EMBL" id="JAERMS010000012">
    <property type="protein sequence ID" value="MBO1363275.1"/>
    <property type="molecule type" value="Genomic_DNA"/>
</dbReference>
<keyword evidence="2" id="KW-0472">Membrane</keyword>
<evidence type="ECO:0000256" key="1">
    <source>
        <dbReference type="SAM" id="MobiDB-lite"/>
    </source>
</evidence>
<comment type="caution">
    <text evidence="4">The sequence shown here is derived from an EMBL/GenBank/DDBJ whole genome shotgun (WGS) entry which is preliminary data.</text>
</comment>
<evidence type="ECO:0000313" key="5">
    <source>
        <dbReference type="Proteomes" id="UP000664265"/>
    </source>
</evidence>
<feature type="region of interest" description="Disordered" evidence="1">
    <location>
        <begin position="106"/>
        <end position="127"/>
    </location>
</feature>
<dbReference type="Proteomes" id="UP000664265">
    <property type="component" value="Unassembled WGS sequence"/>
</dbReference>
<gene>
    <name evidence="4" type="ORF">JHU38_05725</name>
</gene>
<feature type="domain" description="Protein FecR C-terminal" evidence="3">
    <location>
        <begin position="140"/>
        <end position="204"/>
    </location>
</feature>
<keyword evidence="2" id="KW-0812">Transmembrane</keyword>
<keyword evidence="2" id="KW-1133">Transmembrane helix</keyword>
<proteinExistence type="predicted"/>